<evidence type="ECO:0000313" key="4">
    <source>
        <dbReference type="EMBL" id="GAA4460455.1"/>
    </source>
</evidence>
<proteinExistence type="predicted"/>
<name>A0ABP8N5Z5_9BACT</name>
<dbReference type="InterPro" id="IPR000415">
    <property type="entry name" value="Nitroreductase-like"/>
</dbReference>
<evidence type="ECO:0000256" key="2">
    <source>
        <dbReference type="ARBA" id="ARBA00022643"/>
    </source>
</evidence>
<reference evidence="5" key="1">
    <citation type="journal article" date="2019" name="Int. J. Syst. Evol. Microbiol.">
        <title>The Global Catalogue of Microorganisms (GCM) 10K type strain sequencing project: providing services to taxonomists for standard genome sequencing and annotation.</title>
        <authorList>
            <consortium name="The Broad Institute Genomics Platform"/>
            <consortium name="The Broad Institute Genome Sequencing Center for Infectious Disease"/>
            <person name="Wu L."/>
            <person name="Ma J."/>
        </authorList>
    </citation>
    <scope>NUCLEOTIDE SEQUENCE [LARGE SCALE GENOMIC DNA]</scope>
    <source>
        <strain evidence="5">JCM 17927</strain>
    </source>
</reference>
<evidence type="ECO:0000256" key="3">
    <source>
        <dbReference type="ARBA" id="ARBA00023002"/>
    </source>
</evidence>
<dbReference type="EMBL" id="BAABHD010000032">
    <property type="protein sequence ID" value="GAA4460455.1"/>
    <property type="molecule type" value="Genomic_DNA"/>
</dbReference>
<dbReference type="Gene3D" id="3.40.109.30">
    <property type="entry name" value="putative nitroreductase (tm1586), domain 2"/>
    <property type="match status" value="1"/>
</dbReference>
<keyword evidence="1" id="KW-0285">Flavoprotein</keyword>
<dbReference type="SUPFAM" id="SSF55469">
    <property type="entry name" value="FMN-dependent nitroreductase-like"/>
    <property type="match status" value="2"/>
</dbReference>
<keyword evidence="5" id="KW-1185">Reference proteome</keyword>
<organism evidence="4 5">
    <name type="scientific">Nibrella saemangeumensis</name>
    <dbReference type="NCBI Taxonomy" id="1084526"/>
    <lineage>
        <taxon>Bacteria</taxon>
        <taxon>Pseudomonadati</taxon>
        <taxon>Bacteroidota</taxon>
        <taxon>Cytophagia</taxon>
        <taxon>Cytophagales</taxon>
        <taxon>Spirosomataceae</taxon>
        <taxon>Nibrella</taxon>
    </lineage>
</organism>
<dbReference type="RefSeq" id="WP_345245418.1">
    <property type="nucleotide sequence ID" value="NZ_BAABHD010000032.1"/>
</dbReference>
<comment type="caution">
    <text evidence="4">The sequence shown here is derived from an EMBL/GenBank/DDBJ whole genome shotgun (WGS) entry which is preliminary data.</text>
</comment>
<accession>A0ABP8N5Z5</accession>
<sequence length="335" mass="37506">MEKHLQLIIENAIKAPSGHNTQPWKFKVDEDHITIRPDFTRSLPVTDPDNHELFISLGCALENLVIAADHYGYEAFAMAHEGDDASIDVSLWPASRRKYATLFSQINIRQSTRNEYDGRVIPPDHLAQLNASISHEGVSCRIITEPYMIAAVTELAKEACMRQFTNTAFVDELVHWIRFNQAKAEKTQDGLYSAAVGSPSVPDWFGKFIMGNTVSPEHEAAKCEKLIRSSSALVVFVAKQNTLANWINVGRAFERFTLTASALGIHNAPENMPCQEVDVREKLARLLQLTEGEQPLMLVRIGYSAKMPYSYRRPINEVVVESSRTLADPRGPLAN</sequence>
<keyword evidence="3" id="KW-0560">Oxidoreductase</keyword>
<evidence type="ECO:0000256" key="1">
    <source>
        <dbReference type="ARBA" id="ARBA00022630"/>
    </source>
</evidence>
<protein>
    <submittedName>
        <fullName evidence="4">Nitroreductase family protein</fullName>
    </submittedName>
</protein>
<keyword evidence="2" id="KW-0288">FMN</keyword>
<dbReference type="PANTHER" id="PTHR23026:SF90">
    <property type="entry name" value="IODOTYROSINE DEIODINASE 1"/>
    <property type="match status" value="1"/>
</dbReference>
<dbReference type="Proteomes" id="UP001501175">
    <property type="component" value="Unassembled WGS sequence"/>
</dbReference>
<dbReference type="Gene3D" id="3.40.109.10">
    <property type="entry name" value="NADH Oxidase"/>
    <property type="match status" value="1"/>
</dbReference>
<evidence type="ECO:0000313" key="5">
    <source>
        <dbReference type="Proteomes" id="UP001501175"/>
    </source>
</evidence>
<gene>
    <name evidence="4" type="ORF">GCM10023189_35590</name>
</gene>
<dbReference type="InterPro" id="IPR050627">
    <property type="entry name" value="Nitroreductase/BluB"/>
</dbReference>
<dbReference type="NCBIfam" id="NF047509">
    <property type="entry name" value="Rv3131_FMN_oxido"/>
    <property type="match status" value="1"/>
</dbReference>
<dbReference type="PANTHER" id="PTHR23026">
    <property type="entry name" value="NADPH NITROREDUCTASE"/>
    <property type="match status" value="1"/>
</dbReference>